<dbReference type="Pfam" id="PF00144">
    <property type="entry name" value="Beta-lactamase"/>
    <property type="match status" value="1"/>
</dbReference>
<evidence type="ECO:0000313" key="2">
    <source>
        <dbReference type="EMBL" id="MDR7150487.1"/>
    </source>
</evidence>
<evidence type="ECO:0000259" key="1">
    <source>
        <dbReference type="Pfam" id="PF00144"/>
    </source>
</evidence>
<dbReference type="InterPro" id="IPR050789">
    <property type="entry name" value="Diverse_Enzym_Activities"/>
</dbReference>
<gene>
    <name evidence="2" type="ORF">J2W49_002445</name>
</gene>
<evidence type="ECO:0000313" key="3">
    <source>
        <dbReference type="Proteomes" id="UP001265700"/>
    </source>
</evidence>
<dbReference type="InterPro" id="IPR001466">
    <property type="entry name" value="Beta-lactam-related"/>
</dbReference>
<dbReference type="RefSeq" id="WP_310316002.1">
    <property type="nucleotide sequence ID" value="NZ_JAVDWU010000004.1"/>
</dbReference>
<dbReference type="EMBL" id="JAVDWU010000004">
    <property type="protein sequence ID" value="MDR7150487.1"/>
    <property type="molecule type" value="Genomic_DNA"/>
</dbReference>
<dbReference type="PANTHER" id="PTHR43283:SF3">
    <property type="entry name" value="BETA-LACTAMASE FAMILY PROTEIN (AFU_ORTHOLOGUE AFUA_5G07500)"/>
    <property type="match status" value="1"/>
</dbReference>
<protein>
    <submittedName>
        <fullName evidence="2">CubicO group peptidase (Beta-lactamase class C family)</fullName>
    </submittedName>
</protein>
<reference evidence="2 3" key="1">
    <citation type="submission" date="2023-07" db="EMBL/GenBank/DDBJ databases">
        <title>Sorghum-associated microbial communities from plants grown in Nebraska, USA.</title>
        <authorList>
            <person name="Schachtman D."/>
        </authorList>
    </citation>
    <scope>NUCLEOTIDE SEQUENCE [LARGE SCALE GENOMIC DNA]</scope>
    <source>
        <strain evidence="2 3">4249</strain>
    </source>
</reference>
<keyword evidence="3" id="KW-1185">Reference proteome</keyword>
<organism evidence="2 3">
    <name type="scientific">Hydrogenophaga palleronii</name>
    <dbReference type="NCBI Taxonomy" id="65655"/>
    <lineage>
        <taxon>Bacteria</taxon>
        <taxon>Pseudomonadati</taxon>
        <taxon>Pseudomonadota</taxon>
        <taxon>Betaproteobacteria</taxon>
        <taxon>Burkholderiales</taxon>
        <taxon>Comamonadaceae</taxon>
        <taxon>Hydrogenophaga</taxon>
    </lineage>
</organism>
<proteinExistence type="predicted"/>
<name>A0ABU1WN69_9BURK</name>
<comment type="caution">
    <text evidence="2">The sequence shown here is derived from an EMBL/GenBank/DDBJ whole genome shotgun (WGS) entry which is preliminary data.</text>
</comment>
<sequence length="400" mass="43118">MTQNLATLPVPLPLAAPADLGLCPDRTQRLMDVLRDEHARGRLPGAVVVLGRRGKLGLMESLGQLDPATGVAMSNDAIFRIYSMTKPIVSVAVMMMVEQGRVLLTDPVAKHLPEFADQKLAVERDGQVKLLPVTNPATVQDLLRHTAGLTYEFLGTAHVQRLYAQAQIASRERSNAEFSRTLAAMPLLMQPGTQWGYSRATDVLGRLLEVLSGQTLGQHLKQAIFDPLGMVDTGFVVPEANHHRIAEPYAHDPDGGIPLRVLEPRKAPAMESGGGGLMSTAADYARFLQFMLNKGELGGTRLLGPHTVAHMTADHLGNIPADGMLLSPGHGFGLGFAVRTAAGVSTLPGSVGTYHWGGIAGTTFFVDPAEDFFGILLAQAPNQRDHYRQLFRTLAYASLR</sequence>
<dbReference type="PANTHER" id="PTHR43283">
    <property type="entry name" value="BETA-LACTAMASE-RELATED"/>
    <property type="match status" value="1"/>
</dbReference>
<feature type="domain" description="Beta-lactamase-related" evidence="1">
    <location>
        <begin position="34"/>
        <end position="387"/>
    </location>
</feature>
<accession>A0ABU1WN69</accession>
<dbReference type="Proteomes" id="UP001265700">
    <property type="component" value="Unassembled WGS sequence"/>
</dbReference>
<dbReference type="SUPFAM" id="SSF56601">
    <property type="entry name" value="beta-lactamase/transpeptidase-like"/>
    <property type="match status" value="1"/>
</dbReference>
<dbReference type="InterPro" id="IPR012338">
    <property type="entry name" value="Beta-lactam/transpept-like"/>
</dbReference>
<dbReference type="Gene3D" id="3.40.710.10">
    <property type="entry name" value="DD-peptidase/beta-lactamase superfamily"/>
    <property type="match status" value="1"/>
</dbReference>